<feature type="compositionally biased region" description="Low complexity" evidence="6">
    <location>
        <begin position="258"/>
        <end position="277"/>
    </location>
</feature>
<feature type="region of interest" description="Disordered" evidence="6">
    <location>
        <begin position="318"/>
        <end position="347"/>
    </location>
</feature>
<feature type="compositionally biased region" description="Pro residues" evidence="6">
    <location>
        <begin position="104"/>
        <end position="119"/>
    </location>
</feature>
<keyword evidence="3" id="KW-0272">Extracellular matrix</keyword>
<dbReference type="Gene3D" id="2.60.120.40">
    <property type="match status" value="1"/>
</dbReference>
<dbReference type="PANTHER" id="PTHR15427:SF52">
    <property type="entry name" value="C1Q DOMAIN-CONTAINING PROTEIN"/>
    <property type="match status" value="1"/>
</dbReference>
<dbReference type="InterPro" id="IPR008160">
    <property type="entry name" value="Collagen"/>
</dbReference>
<dbReference type="AlphaFoldDB" id="A0AAD8YUC4"/>
<dbReference type="GO" id="GO:0005581">
    <property type="term" value="C:collagen trimer"/>
    <property type="evidence" value="ECO:0007669"/>
    <property type="project" value="UniProtKB-KW"/>
</dbReference>
<dbReference type="SMART" id="SM00110">
    <property type="entry name" value="C1Q"/>
    <property type="match status" value="1"/>
</dbReference>
<protein>
    <recommendedName>
        <fullName evidence="7">C1q domain-containing protein</fullName>
    </recommendedName>
</protein>
<evidence type="ECO:0000313" key="9">
    <source>
        <dbReference type="Proteomes" id="UP001239994"/>
    </source>
</evidence>
<evidence type="ECO:0000256" key="5">
    <source>
        <dbReference type="ARBA" id="ARBA00023119"/>
    </source>
</evidence>
<dbReference type="PANTHER" id="PTHR15427">
    <property type="entry name" value="EMILIN ELASTIN MICROFIBRIL INTERFACE-LOCATED PROTEIN ELASTIN MICROFIBRIL INTERFACER"/>
    <property type="match status" value="1"/>
</dbReference>
<dbReference type="Pfam" id="PF01391">
    <property type="entry name" value="Collagen"/>
    <property type="match status" value="3"/>
</dbReference>
<dbReference type="PRINTS" id="PR00007">
    <property type="entry name" value="COMPLEMNTC1Q"/>
</dbReference>
<evidence type="ECO:0000256" key="3">
    <source>
        <dbReference type="ARBA" id="ARBA00022530"/>
    </source>
</evidence>
<evidence type="ECO:0000256" key="4">
    <source>
        <dbReference type="ARBA" id="ARBA00022729"/>
    </source>
</evidence>
<dbReference type="Pfam" id="PF00386">
    <property type="entry name" value="C1q"/>
    <property type="match status" value="1"/>
</dbReference>
<feature type="domain" description="C1q" evidence="7">
    <location>
        <begin position="360"/>
        <end position="493"/>
    </location>
</feature>
<proteinExistence type="predicted"/>
<evidence type="ECO:0000256" key="1">
    <source>
        <dbReference type="ARBA" id="ARBA00004498"/>
    </source>
</evidence>
<dbReference type="InterPro" id="IPR008983">
    <property type="entry name" value="Tumour_necrosis_fac-like_dom"/>
</dbReference>
<keyword evidence="2" id="KW-0964">Secreted</keyword>
<gene>
    <name evidence="8" type="ORF">P4O66_017809</name>
</gene>
<feature type="region of interest" description="Disordered" evidence="6">
    <location>
        <begin position="154"/>
        <end position="299"/>
    </location>
</feature>
<feature type="non-terminal residue" evidence="8">
    <location>
        <position position="1"/>
    </location>
</feature>
<evidence type="ECO:0000313" key="8">
    <source>
        <dbReference type="EMBL" id="KAK1786086.1"/>
    </source>
</evidence>
<dbReference type="InterPro" id="IPR001073">
    <property type="entry name" value="C1q_dom"/>
</dbReference>
<evidence type="ECO:0000256" key="6">
    <source>
        <dbReference type="SAM" id="MobiDB-lite"/>
    </source>
</evidence>
<comment type="caution">
    <text evidence="8">The sequence shown here is derived from an EMBL/GenBank/DDBJ whole genome shotgun (WGS) entry which is preliminary data.</text>
</comment>
<comment type="subcellular location">
    <subcellularLocation>
        <location evidence="1">Secreted</location>
        <location evidence="1">Extracellular space</location>
        <location evidence="1">Extracellular matrix</location>
    </subcellularLocation>
</comment>
<evidence type="ECO:0000259" key="7">
    <source>
        <dbReference type="PROSITE" id="PS50871"/>
    </source>
</evidence>
<feature type="compositionally biased region" description="Gly residues" evidence="6">
    <location>
        <begin position="174"/>
        <end position="183"/>
    </location>
</feature>
<sequence length="514" mass="54305">GSQGRLALCKCCLCKAEDSGSQRNQCPQDQSISPITCFHECAFSLSLFVNECGRWDLLIELMLRKMRHDWKAIMWRPFWLVVYFVSVSCMSQLPSINTSLPETPLQPSPPPPPPPPPLPDMSLCEIYLQSPDQNFASQMPWFCMCSTCTHKKGEKGARGDRGIQGNPGLSGPKGPTGFGGPQGNVGMQGIKGEKGDSGDKGDFGLVGPMGSKGEQGIKGAKGDPGINGPIGDPGPKGDPGQCPQVRDIFQGPPGETGLPGPVGAPGLPGQNGQPGPRGLKGDQGVIGAPGIPGVMGQKGEHGIEGNCNCQNGTKGDTGLEGSKGNKGDVGVAGQQGNEGQKGQKGEQGDMGMMGIPGPCTPIVQSAFSVALTGSFPPPSQPVSFLKVIYNLQQHYNPTAGIYTAPINGTYVFSYNLVASTRALKVGLFWNFLPVVKTTQMTDLGTTSQQVVLHLSMGDWVWLQVRDSNSNGMFTNSEASSTFSGYLLNPDSCDMIMSREVSNPVIPDTFPWDDS</sequence>
<feature type="region of interest" description="Disordered" evidence="6">
    <location>
        <begin position="100"/>
        <end position="120"/>
    </location>
</feature>
<keyword evidence="9" id="KW-1185">Reference proteome</keyword>
<dbReference type="InterPro" id="IPR050392">
    <property type="entry name" value="Collagen/C1q_domain"/>
</dbReference>
<dbReference type="PROSITE" id="PS50871">
    <property type="entry name" value="C1Q"/>
    <property type="match status" value="1"/>
</dbReference>
<dbReference type="Proteomes" id="UP001239994">
    <property type="component" value="Unassembled WGS sequence"/>
</dbReference>
<accession>A0AAD8YUC4</accession>
<keyword evidence="5" id="KW-0176">Collagen</keyword>
<keyword evidence="4" id="KW-0732">Signal</keyword>
<dbReference type="EMBL" id="JAROKS010000025">
    <property type="protein sequence ID" value="KAK1786086.1"/>
    <property type="molecule type" value="Genomic_DNA"/>
</dbReference>
<evidence type="ECO:0000256" key="2">
    <source>
        <dbReference type="ARBA" id="ARBA00022525"/>
    </source>
</evidence>
<organism evidence="8 9">
    <name type="scientific">Electrophorus voltai</name>
    <dbReference type="NCBI Taxonomy" id="2609070"/>
    <lineage>
        <taxon>Eukaryota</taxon>
        <taxon>Metazoa</taxon>
        <taxon>Chordata</taxon>
        <taxon>Craniata</taxon>
        <taxon>Vertebrata</taxon>
        <taxon>Euteleostomi</taxon>
        <taxon>Actinopterygii</taxon>
        <taxon>Neopterygii</taxon>
        <taxon>Teleostei</taxon>
        <taxon>Ostariophysi</taxon>
        <taxon>Gymnotiformes</taxon>
        <taxon>Gymnotoidei</taxon>
        <taxon>Gymnotidae</taxon>
        <taxon>Electrophorus</taxon>
    </lineage>
</organism>
<feature type="compositionally biased region" description="Basic and acidic residues" evidence="6">
    <location>
        <begin position="191"/>
        <end position="202"/>
    </location>
</feature>
<dbReference type="SUPFAM" id="SSF49842">
    <property type="entry name" value="TNF-like"/>
    <property type="match status" value="1"/>
</dbReference>
<name>A0AAD8YUC4_9TELE</name>
<reference evidence="8" key="1">
    <citation type="submission" date="2023-03" db="EMBL/GenBank/DDBJ databases">
        <title>Electrophorus voltai genome.</title>
        <authorList>
            <person name="Bian C."/>
        </authorList>
    </citation>
    <scope>NUCLEOTIDE SEQUENCE</scope>
    <source>
        <strain evidence="8">CB-2022</strain>
        <tissue evidence="8">Muscle</tissue>
    </source>
</reference>